<gene>
    <name evidence="2" type="ORF">HannXRQ_Chr12g0377311</name>
</gene>
<feature type="compositionally biased region" description="Polar residues" evidence="1">
    <location>
        <begin position="66"/>
        <end position="80"/>
    </location>
</feature>
<organism evidence="2 3">
    <name type="scientific">Helianthus annuus</name>
    <name type="common">Common sunflower</name>
    <dbReference type="NCBI Taxonomy" id="4232"/>
    <lineage>
        <taxon>Eukaryota</taxon>
        <taxon>Viridiplantae</taxon>
        <taxon>Streptophyta</taxon>
        <taxon>Embryophyta</taxon>
        <taxon>Tracheophyta</taxon>
        <taxon>Spermatophyta</taxon>
        <taxon>Magnoliopsida</taxon>
        <taxon>eudicotyledons</taxon>
        <taxon>Gunneridae</taxon>
        <taxon>Pentapetalae</taxon>
        <taxon>asterids</taxon>
        <taxon>campanulids</taxon>
        <taxon>Asterales</taxon>
        <taxon>Asteraceae</taxon>
        <taxon>Asteroideae</taxon>
        <taxon>Heliantheae alliance</taxon>
        <taxon>Heliantheae</taxon>
        <taxon>Helianthus</taxon>
    </lineage>
</organism>
<dbReference type="AlphaFoldDB" id="A0A251T537"/>
<keyword evidence="3" id="KW-1185">Reference proteome</keyword>
<dbReference type="InParanoid" id="A0A251T537"/>
<name>A0A251T537_HELAN</name>
<proteinExistence type="predicted"/>
<evidence type="ECO:0000256" key="1">
    <source>
        <dbReference type="SAM" id="MobiDB-lite"/>
    </source>
</evidence>
<sequence>MSDSEGVPMRQPSDTATAHHPPPPFLTQVRPTLTAHPSLSPAKIDGQTPASHSEAGNGSEPRPTVVQFSGPDTLSISPLC</sequence>
<dbReference type="Proteomes" id="UP000215914">
    <property type="component" value="Chromosome 12"/>
</dbReference>
<feature type="region of interest" description="Disordered" evidence="1">
    <location>
        <begin position="1"/>
        <end position="80"/>
    </location>
</feature>
<dbReference type="EMBL" id="CM007901">
    <property type="protein sequence ID" value="OTG05772.1"/>
    <property type="molecule type" value="Genomic_DNA"/>
</dbReference>
<reference evidence="3" key="1">
    <citation type="journal article" date="2017" name="Nature">
        <title>The sunflower genome provides insights into oil metabolism, flowering and Asterid evolution.</title>
        <authorList>
            <person name="Badouin H."/>
            <person name="Gouzy J."/>
            <person name="Grassa C.J."/>
            <person name="Murat F."/>
            <person name="Staton S.E."/>
            <person name="Cottret L."/>
            <person name="Lelandais-Briere C."/>
            <person name="Owens G.L."/>
            <person name="Carrere S."/>
            <person name="Mayjonade B."/>
            <person name="Legrand L."/>
            <person name="Gill N."/>
            <person name="Kane N.C."/>
            <person name="Bowers J.E."/>
            <person name="Hubner S."/>
            <person name="Bellec A."/>
            <person name="Berard A."/>
            <person name="Berges H."/>
            <person name="Blanchet N."/>
            <person name="Boniface M.C."/>
            <person name="Brunel D."/>
            <person name="Catrice O."/>
            <person name="Chaidir N."/>
            <person name="Claudel C."/>
            <person name="Donnadieu C."/>
            <person name="Faraut T."/>
            <person name="Fievet G."/>
            <person name="Helmstetter N."/>
            <person name="King M."/>
            <person name="Knapp S.J."/>
            <person name="Lai Z."/>
            <person name="Le Paslier M.C."/>
            <person name="Lippi Y."/>
            <person name="Lorenzon L."/>
            <person name="Mandel J.R."/>
            <person name="Marage G."/>
            <person name="Marchand G."/>
            <person name="Marquand E."/>
            <person name="Bret-Mestries E."/>
            <person name="Morien E."/>
            <person name="Nambeesan S."/>
            <person name="Nguyen T."/>
            <person name="Pegot-Espagnet P."/>
            <person name="Pouilly N."/>
            <person name="Raftis F."/>
            <person name="Sallet E."/>
            <person name="Schiex T."/>
            <person name="Thomas J."/>
            <person name="Vandecasteele C."/>
            <person name="Vares D."/>
            <person name="Vear F."/>
            <person name="Vautrin S."/>
            <person name="Crespi M."/>
            <person name="Mangin B."/>
            <person name="Burke J.M."/>
            <person name="Salse J."/>
            <person name="Munos S."/>
            <person name="Vincourt P."/>
            <person name="Rieseberg L.H."/>
            <person name="Langlade N.B."/>
        </authorList>
    </citation>
    <scope>NUCLEOTIDE SEQUENCE [LARGE SCALE GENOMIC DNA]</scope>
    <source>
        <strain evidence="3">cv. SF193</strain>
    </source>
</reference>
<accession>A0A251T537</accession>
<protein>
    <submittedName>
        <fullName evidence="2">Uncharacterized protein</fullName>
    </submittedName>
</protein>
<evidence type="ECO:0000313" key="2">
    <source>
        <dbReference type="EMBL" id="OTG05772.1"/>
    </source>
</evidence>
<evidence type="ECO:0000313" key="3">
    <source>
        <dbReference type="Proteomes" id="UP000215914"/>
    </source>
</evidence>